<sequence length="64" mass="7419">MAHCKECGRSLTKDEIALHKKIYNRGAEEFFCIDCSSRYLNVSVDLLRQKIVEFKKMGCTLFEA</sequence>
<comment type="caution">
    <text evidence="1">The sequence shown here is derived from an EMBL/GenBank/DDBJ whole genome shotgun (WGS) entry which is preliminary data.</text>
</comment>
<dbReference type="Gene3D" id="3.30.1490.490">
    <property type="match status" value="1"/>
</dbReference>
<keyword evidence="2" id="KW-1185">Reference proteome</keyword>
<evidence type="ECO:0000313" key="1">
    <source>
        <dbReference type="EMBL" id="MCC2190017.1"/>
    </source>
</evidence>
<dbReference type="EMBL" id="JAJEPR010000013">
    <property type="protein sequence ID" value="MCC2190017.1"/>
    <property type="molecule type" value="Genomic_DNA"/>
</dbReference>
<organism evidence="1 2">
    <name type="scientific">Fusicatenibacter faecihominis</name>
    <dbReference type="NCBI Taxonomy" id="2881276"/>
    <lineage>
        <taxon>Bacteria</taxon>
        <taxon>Bacillati</taxon>
        <taxon>Bacillota</taxon>
        <taxon>Clostridia</taxon>
        <taxon>Lachnospirales</taxon>
        <taxon>Lachnospiraceae</taxon>
        <taxon>Fusicatenibacter</taxon>
    </lineage>
</organism>
<protein>
    <submittedName>
        <fullName evidence="1">Uncharacterized protein</fullName>
    </submittedName>
</protein>
<evidence type="ECO:0000313" key="2">
    <source>
        <dbReference type="Proteomes" id="UP001197875"/>
    </source>
</evidence>
<dbReference type="AlphaFoldDB" id="A0AAE3J6K1"/>
<accession>A0AAE3J6K1</accession>
<dbReference type="RefSeq" id="WP_227615210.1">
    <property type="nucleotide sequence ID" value="NZ_JAJEPR010000013.1"/>
</dbReference>
<name>A0AAE3J6K1_9FIRM</name>
<dbReference type="Proteomes" id="UP001197875">
    <property type="component" value="Unassembled WGS sequence"/>
</dbReference>
<gene>
    <name evidence="1" type="ORF">LKD71_09405</name>
</gene>
<reference evidence="1 2" key="1">
    <citation type="submission" date="2021-10" db="EMBL/GenBank/DDBJ databases">
        <title>Anaerobic single-cell dispensing facilitates the cultivation of human gut bacteria.</title>
        <authorList>
            <person name="Afrizal A."/>
        </authorList>
    </citation>
    <scope>NUCLEOTIDE SEQUENCE [LARGE SCALE GENOMIC DNA]</scope>
    <source>
        <strain evidence="1 2">CLA-AA-H277</strain>
    </source>
</reference>
<proteinExistence type="predicted"/>